<feature type="non-terminal residue" evidence="2">
    <location>
        <position position="1"/>
    </location>
</feature>
<sequence length="70" mass="7519">MRARAIALCHFPFPSSWFGLVSNQCSRPKGGRRSPAPPPSSPSKFNQEIDGRPATFSSATAISEQVESGK</sequence>
<keyword evidence="3" id="KW-1185">Reference proteome</keyword>
<accession>A0AAV6NIF4</accession>
<evidence type="ECO:0000256" key="1">
    <source>
        <dbReference type="SAM" id="MobiDB-lite"/>
    </source>
</evidence>
<name>A0AAV6NIF4_9ROSI</name>
<gene>
    <name evidence="2" type="ORF">SDJN03_08367</name>
</gene>
<dbReference type="Proteomes" id="UP000685013">
    <property type="component" value="Chromosome 5"/>
</dbReference>
<comment type="caution">
    <text evidence="2">The sequence shown here is derived from an EMBL/GenBank/DDBJ whole genome shotgun (WGS) entry which is preliminary data.</text>
</comment>
<organism evidence="2 3">
    <name type="scientific">Cucurbita argyrosperma subsp. sororia</name>
    <dbReference type="NCBI Taxonomy" id="37648"/>
    <lineage>
        <taxon>Eukaryota</taxon>
        <taxon>Viridiplantae</taxon>
        <taxon>Streptophyta</taxon>
        <taxon>Embryophyta</taxon>
        <taxon>Tracheophyta</taxon>
        <taxon>Spermatophyta</taxon>
        <taxon>Magnoliopsida</taxon>
        <taxon>eudicotyledons</taxon>
        <taxon>Gunneridae</taxon>
        <taxon>Pentapetalae</taxon>
        <taxon>rosids</taxon>
        <taxon>fabids</taxon>
        <taxon>Cucurbitales</taxon>
        <taxon>Cucurbitaceae</taxon>
        <taxon>Cucurbiteae</taxon>
        <taxon>Cucurbita</taxon>
    </lineage>
</organism>
<evidence type="ECO:0000313" key="2">
    <source>
        <dbReference type="EMBL" id="KAG6598589.1"/>
    </source>
</evidence>
<reference evidence="2 3" key="1">
    <citation type="journal article" date="2021" name="Hortic Res">
        <title>The domestication of Cucurbita argyrosperma as revealed by the genome of its wild relative.</title>
        <authorList>
            <person name="Barrera-Redondo J."/>
            <person name="Sanchez-de la Vega G."/>
            <person name="Aguirre-Liguori J.A."/>
            <person name="Castellanos-Morales G."/>
            <person name="Gutierrez-Guerrero Y.T."/>
            <person name="Aguirre-Dugua X."/>
            <person name="Aguirre-Planter E."/>
            <person name="Tenaillon M.I."/>
            <person name="Lira-Saade R."/>
            <person name="Eguiarte L.E."/>
        </authorList>
    </citation>
    <scope>NUCLEOTIDE SEQUENCE [LARGE SCALE GENOMIC DNA]</scope>
    <source>
        <strain evidence="2">JBR-2021</strain>
    </source>
</reference>
<dbReference type="EMBL" id="JAGKQH010000005">
    <property type="protein sequence ID" value="KAG6598589.1"/>
    <property type="molecule type" value="Genomic_DNA"/>
</dbReference>
<proteinExistence type="predicted"/>
<feature type="region of interest" description="Disordered" evidence="1">
    <location>
        <begin position="25"/>
        <end position="52"/>
    </location>
</feature>
<dbReference type="AlphaFoldDB" id="A0AAV6NIF4"/>
<evidence type="ECO:0000313" key="3">
    <source>
        <dbReference type="Proteomes" id="UP000685013"/>
    </source>
</evidence>
<protein>
    <submittedName>
        <fullName evidence="2">Uncharacterized protein</fullName>
    </submittedName>
</protein>